<dbReference type="AlphaFoldDB" id="A0A2M9Z9X1"/>
<name>A0A2M9Z9X1_9LEPT</name>
<comment type="caution">
    <text evidence="1">The sequence shown here is derived from an EMBL/GenBank/DDBJ whole genome shotgun (WGS) entry which is preliminary data.</text>
</comment>
<evidence type="ECO:0000313" key="2">
    <source>
        <dbReference type="Proteomes" id="UP000231912"/>
    </source>
</evidence>
<dbReference type="Proteomes" id="UP000231912">
    <property type="component" value="Unassembled WGS sequence"/>
</dbReference>
<accession>A0A2M9Z9X1</accession>
<proteinExistence type="predicted"/>
<organism evidence="1 2">
    <name type="scientific">Leptospira wolffii</name>
    <dbReference type="NCBI Taxonomy" id="409998"/>
    <lineage>
        <taxon>Bacteria</taxon>
        <taxon>Pseudomonadati</taxon>
        <taxon>Spirochaetota</taxon>
        <taxon>Spirochaetia</taxon>
        <taxon>Leptospirales</taxon>
        <taxon>Leptospiraceae</taxon>
        <taxon>Leptospira</taxon>
    </lineage>
</organism>
<sequence length="156" mass="18422">MSLQELHKIRTTKASWQDFVEYSIRTPFYKETKEKTNSLVEAIQLTLFHDYLSTFSEEEKKMFLSSPGDFRASAEKFTNILEGVRYSPEGYNERERGLFLGMVKSLLLEHKSSEGEVSDMERYHFYRCIIRFCSNLDYIVRVYERYKAYISQGSGV</sequence>
<gene>
    <name evidence="1" type="ORF">CH371_14220</name>
</gene>
<protein>
    <submittedName>
        <fullName evidence="1">Uncharacterized protein</fullName>
    </submittedName>
</protein>
<dbReference type="EMBL" id="NPDT01000006">
    <property type="protein sequence ID" value="PJZ65235.1"/>
    <property type="molecule type" value="Genomic_DNA"/>
</dbReference>
<evidence type="ECO:0000313" key="1">
    <source>
        <dbReference type="EMBL" id="PJZ65235.1"/>
    </source>
</evidence>
<dbReference type="RefSeq" id="WP_100759620.1">
    <property type="nucleotide sequence ID" value="NZ_NPDT01000006.1"/>
</dbReference>
<reference evidence="1 2" key="1">
    <citation type="submission" date="2017-07" db="EMBL/GenBank/DDBJ databases">
        <title>Leptospira spp. isolated from tropical soils.</title>
        <authorList>
            <person name="Thibeaux R."/>
            <person name="Iraola G."/>
            <person name="Ferres I."/>
            <person name="Bierque E."/>
            <person name="Girault D."/>
            <person name="Soupe-Gilbert M.-E."/>
            <person name="Picardeau M."/>
            <person name="Goarant C."/>
        </authorList>
    </citation>
    <scope>NUCLEOTIDE SEQUENCE [LARGE SCALE GENOMIC DNA]</scope>
    <source>
        <strain evidence="1 2">FH2-C-A2</strain>
    </source>
</reference>